<proteinExistence type="predicted"/>
<dbReference type="Proteomes" id="UP001054945">
    <property type="component" value="Unassembled WGS sequence"/>
</dbReference>
<sequence>MHFILLPATQYSSRAGQIKIRQPKPQNQETRVRNLAKKQYFLGPFPFCPAISGLEIRYQDPRSTGLFCVIKSDPRETLIQFFLPFLSPIVPAPDFSACPFSTPFPDYDINDLWLIYPITLVHSWHNAFSSPPKPDHPFGAALLDRLAHKVVPGPNIPGVYGLSQFYRTINNINEESGPGFYNYPNDDAAYRHMAVPGTVREIKK</sequence>
<keyword evidence="2" id="KW-1185">Reference proteome</keyword>
<comment type="caution">
    <text evidence="1">The sequence shown here is derived from an EMBL/GenBank/DDBJ whole genome shotgun (WGS) entry which is preliminary data.</text>
</comment>
<evidence type="ECO:0000313" key="2">
    <source>
        <dbReference type="Proteomes" id="UP001054945"/>
    </source>
</evidence>
<reference evidence="1 2" key="1">
    <citation type="submission" date="2021-06" db="EMBL/GenBank/DDBJ databases">
        <title>Caerostris extrusa draft genome.</title>
        <authorList>
            <person name="Kono N."/>
            <person name="Arakawa K."/>
        </authorList>
    </citation>
    <scope>NUCLEOTIDE SEQUENCE [LARGE SCALE GENOMIC DNA]</scope>
</reference>
<protein>
    <submittedName>
        <fullName evidence="1">Uncharacterized protein</fullName>
    </submittedName>
</protein>
<gene>
    <name evidence="1" type="ORF">CEXT_239961</name>
</gene>
<dbReference type="EMBL" id="BPLR01017491">
    <property type="protein sequence ID" value="GIY92069.1"/>
    <property type="molecule type" value="Genomic_DNA"/>
</dbReference>
<evidence type="ECO:0000313" key="1">
    <source>
        <dbReference type="EMBL" id="GIY92069.1"/>
    </source>
</evidence>
<accession>A0AAV4XDK9</accession>
<name>A0AAV4XDK9_CAEEX</name>
<organism evidence="1 2">
    <name type="scientific">Caerostris extrusa</name>
    <name type="common">Bark spider</name>
    <name type="synonym">Caerostris bankana</name>
    <dbReference type="NCBI Taxonomy" id="172846"/>
    <lineage>
        <taxon>Eukaryota</taxon>
        <taxon>Metazoa</taxon>
        <taxon>Ecdysozoa</taxon>
        <taxon>Arthropoda</taxon>
        <taxon>Chelicerata</taxon>
        <taxon>Arachnida</taxon>
        <taxon>Araneae</taxon>
        <taxon>Araneomorphae</taxon>
        <taxon>Entelegynae</taxon>
        <taxon>Araneoidea</taxon>
        <taxon>Araneidae</taxon>
        <taxon>Caerostris</taxon>
    </lineage>
</organism>
<dbReference type="AlphaFoldDB" id="A0AAV4XDK9"/>